<evidence type="ECO:0000256" key="3">
    <source>
        <dbReference type="ARBA" id="ARBA00022630"/>
    </source>
</evidence>
<keyword evidence="7 10" id="KW-0460">Magnesium</keyword>
<comment type="cofactor">
    <cofactor evidence="11">
        <name>Mg(2+)</name>
        <dbReference type="ChEBI" id="CHEBI:18420"/>
    </cofactor>
    <cofactor evidence="11">
        <name>Mn(2+)</name>
        <dbReference type="ChEBI" id="CHEBI:29035"/>
    </cofactor>
    <text evidence="11">Magnesium. Can also use manganese.</text>
</comment>
<dbReference type="InterPro" id="IPR003374">
    <property type="entry name" value="ApbE-like_sf"/>
</dbReference>
<dbReference type="Proteomes" id="UP000057158">
    <property type="component" value="Chromosome"/>
</dbReference>
<evidence type="ECO:0000256" key="8">
    <source>
        <dbReference type="ARBA" id="ARBA00031306"/>
    </source>
</evidence>
<dbReference type="EMBL" id="CP010802">
    <property type="protein sequence ID" value="ALC18260.1"/>
    <property type="molecule type" value="Genomic_DNA"/>
</dbReference>
<evidence type="ECO:0000256" key="4">
    <source>
        <dbReference type="ARBA" id="ARBA00022679"/>
    </source>
</evidence>
<keyword evidence="13" id="KW-1185">Reference proteome</keyword>
<evidence type="ECO:0000256" key="2">
    <source>
        <dbReference type="ARBA" id="ARBA00016337"/>
    </source>
</evidence>
<keyword evidence="6 10" id="KW-0274">FAD</keyword>
<dbReference type="STRING" id="1603606.DSOUD_3546"/>
<dbReference type="InterPro" id="IPR024932">
    <property type="entry name" value="ApbE"/>
</dbReference>
<keyword evidence="3 10" id="KW-0285">Flavoprotein</keyword>
<dbReference type="SUPFAM" id="SSF143631">
    <property type="entry name" value="ApbE-like"/>
    <property type="match status" value="1"/>
</dbReference>
<keyword evidence="12" id="KW-0449">Lipoprotein</keyword>
<comment type="catalytic activity">
    <reaction evidence="9 10">
        <text>L-threonyl-[protein] + FAD = FMN-L-threonyl-[protein] + AMP + H(+)</text>
        <dbReference type="Rhea" id="RHEA:36847"/>
        <dbReference type="Rhea" id="RHEA-COMP:11060"/>
        <dbReference type="Rhea" id="RHEA-COMP:11061"/>
        <dbReference type="ChEBI" id="CHEBI:15378"/>
        <dbReference type="ChEBI" id="CHEBI:30013"/>
        <dbReference type="ChEBI" id="CHEBI:57692"/>
        <dbReference type="ChEBI" id="CHEBI:74257"/>
        <dbReference type="ChEBI" id="CHEBI:456215"/>
        <dbReference type="EC" id="2.7.1.180"/>
    </reaction>
</comment>
<dbReference type="PATRIC" id="fig|1603606.3.peg.3821"/>
<evidence type="ECO:0000256" key="7">
    <source>
        <dbReference type="ARBA" id="ARBA00022842"/>
    </source>
</evidence>
<organism evidence="12 13">
    <name type="scientific">Desulfuromonas soudanensis</name>
    <dbReference type="NCBI Taxonomy" id="1603606"/>
    <lineage>
        <taxon>Bacteria</taxon>
        <taxon>Pseudomonadati</taxon>
        <taxon>Thermodesulfobacteriota</taxon>
        <taxon>Desulfuromonadia</taxon>
        <taxon>Desulfuromonadales</taxon>
        <taxon>Desulfuromonadaceae</taxon>
        <taxon>Desulfuromonas</taxon>
    </lineage>
</organism>
<dbReference type="PIRSF" id="PIRSF006268">
    <property type="entry name" value="ApbE"/>
    <property type="match status" value="1"/>
</dbReference>
<keyword evidence="4 10" id="KW-0808">Transferase</keyword>
<feature type="binding site" evidence="11">
    <location>
        <position position="299"/>
    </location>
    <ligand>
        <name>Mg(2+)</name>
        <dbReference type="ChEBI" id="CHEBI:18420"/>
    </ligand>
</feature>
<dbReference type="GO" id="GO:0016740">
    <property type="term" value="F:transferase activity"/>
    <property type="evidence" value="ECO:0007669"/>
    <property type="project" value="UniProtKB-UniRule"/>
</dbReference>
<feature type="binding site" evidence="11">
    <location>
        <position position="188"/>
    </location>
    <ligand>
        <name>Mg(2+)</name>
        <dbReference type="ChEBI" id="CHEBI:18420"/>
    </ligand>
</feature>
<evidence type="ECO:0000256" key="9">
    <source>
        <dbReference type="ARBA" id="ARBA00048540"/>
    </source>
</evidence>
<evidence type="ECO:0000313" key="12">
    <source>
        <dbReference type="EMBL" id="ALC18260.1"/>
    </source>
</evidence>
<evidence type="ECO:0000256" key="11">
    <source>
        <dbReference type="PIRSR" id="PIRSR006268-2"/>
    </source>
</evidence>
<dbReference type="GO" id="GO:0046872">
    <property type="term" value="F:metal ion binding"/>
    <property type="evidence" value="ECO:0007669"/>
    <property type="project" value="UniProtKB-UniRule"/>
</dbReference>
<gene>
    <name evidence="12" type="ORF">DSOUD_3546</name>
</gene>
<dbReference type="OrthoDB" id="9778595at2"/>
<evidence type="ECO:0000256" key="1">
    <source>
        <dbReference type="ARBA" id="ARBA00011955"/>
    </source>
</evidence>
<dbReference type="AlphaFoldDB" id="A0A0M4D9Q2"/>
<evidence type="ECO:0000313" key="13">
    <source>
        <dbReference type="Proteomes" id="UP000057158"/>
    </source>
</evidence>
<accession>A0A0M4D9Q2</accession>
<dbReference type="PANTHER" id="PTHR30040:SF2">
    <property type="entry name" value="FAD:PROTEIN FMN TRANSFERASE"/>
    <property type="match status" value="1"/>
</dbReference>
<keyword evidence="5 10" id="KW-0479">Metal-binding</keyword>
<evidence type="ECO:0000256" key="6">
    <source>
        <dbReference type="ARBA" id="ARBA00022827"/>
    </source>
</evidence>
<dbReference type="EC" id="2.7.1.180" evidence="1 10"/>
<dbReference type="Gene3D" id="3.10.520.10">
    <property type="entry name" value="ApbE-like domains"/>
    <property type="match status" value="1"/>
</dbReference>
<sequence length="347" mass="36395">MKPSPPPEEARRTPAWFLRPPLLLAVLVLVALFCTQRCTGKREEDLSRSRIIMGTVVEITVLGKTAGEASAAIDEAFAVMARIEALMTPHDPASDVARLSGALSALEVSAETAEVVALGERVAAASDGAFDMALGRLKELWGVEGEAPRVPTSAEIDAALEGTGVGDLIRDGQTIVKRSPDLAVDLGGIAKGYAVDRAAAVLRRAGVKSAAINAGGDIRLLGDRNGRPWRIGIQHPREDGRLLATLSLGPTAVVTSGDYERYFEVGGVRYHHLFDPATGYPSRRCQSVTVVAESAALADALATAAFVLGPEGGLRLLEKFPGAEVILVAADGSRHVSPGLQGAVTWP</sequence>
<feature type="binding site" evidence="11">
    <location>
        <position position="303"/>
    </location>
    <ligand>
        <name>Mg(2+)</name>
        <dbReference type="ChEBI" id="CHEBI:18420"/>
    </ligand>
</feature>
<dbReference type="Pfam" id="PF02424">
    <property type="entry name" value="ApbE"/>
    <property type="match status" value="1"/>
</dbReference>
<name>A0A0M4D9Q2_9BACT</name>
<proteinExistence type="inferred from homology"/>
<comment type="similarity">
    <text evidence="10">Belongs to the ApbE family.</text>
</comment>
<dbReference type="PANTHER" id="PTHR30040">
    <property type="entry name" value="THIAMINE BIOSYNTHESIS LIPOPROTEIN APBE"/>
    <property type="match status" value="1"/>
</dbReference>
<dbReference type="RefSeq" id="WP_053552188.1">
    <property type="nucleotide sequence ID" value="NZ_CP010802.1"/>
</dbReference>
<protein>
    <recommendedName>
        <fullName evidence="2 10">FAD:protein FMN transferase</fullName>
        <ecNumber evidence="1 10">2.7.1.180</ecNumber>
    </recommendedName>
    <alternativeName>
        <fullName evidence="8 10">Flavin transferase</fullName>
    </alternativeName>
</protein>
<reference evidence="12 13" key="1">
    <citation type="submission" date="2015-07" db="EMBL/GenBank/DDBJ databases">
        <title>Isolation and Genomic Characterization of a Novel Halophilic Metal-Reducing Deltaproteobacterium from the Deep Subsurface.</title>
        <authorList>
            <person name="Badalamenti J.P."/>
            <person name="Summers Z.M."/>
            <person name="Gralnick J.A."/>
            <person name="Bond D.R."/>
        </authorList>
    </citation>
    <scope>NUCLEOTIDE SEQUENCE [LARGE SCALE GENOMIC DNA]</scope>
    <source>
        <strain evidence="12 13">WTL</strain>
    </source>
</reference>
<evidence type="ECO:0000256" key="5">
    <source>
        <dbReference type="ARBA" id="ARBA00022723"/>
    </source>
</evidence>
<dbReference type="KEGG" id="des:DSOUD_3546"/>
<evidence type="ECO:0000256" key="10">
    <source>
        <dbReference type="PIRNR" id="PIRNR006268"/>
    </source>
</evidence>